<dbReference type="Proteomes" id="UP000559256">
    <property type="component" value="Unassembled WGS sequence"/>
</dbReference>
<proteinExistence type="predicted"/>
<dbReference type="EMBL" id="JAACJM010000017">
    <property type="protein sequence ID" value="KAF5367993.1"/>
    <property type="molecule type" value="Genomic_DNA"/>
</dbReference>
<gene>
    <name evidence="2" type="ORF">D9758_004408</name>
</gene>
<keyword evidence="1" id="KW-0812">Transmembrane</keyword>
<comment type="caution">
    <text evidence="2">The sequence shown here is derived from an EMBL/GenBank/DDBJ whole genome shotgun (WGS) entry which is preliminary data.</text>
</comment>
<reference evidence="2 3" key="1">
    <citation type="journal article" date="2020" name="ISME J.">
        <title>Uncovering the hidden diversity of litter-decomposition mechanisms in mushroom-forming fungi.</title>
        <authorList>
            <person name="Floudas D."/>
            <person name="Bentzer J."/>
            <person name="Ahren D."/>
            <person name="Johansson T."/>
            <person name="Persson P."/>
            <person name="Tunlid A."/>
        </authorList>
    </citation>
    <scope>NUCLEOTIDE SEQUENCE [LARGE SCALE GENOMIC DNA]</scope>
    <source>
        <strain evidence="2 3">CBS 291.85</strain>
    </source>
</reference>
<keyword evidence="1" id="KW-1133">Transmembrane helix</keyword>
<evidence type="ECO:0000313" key="3">
    <source>
        <dbReference type="Proteomes" id="UP000559256"/>
    </source>
</evidence>
<sequence length="82" mass="8744">MSEPDGFPSTSIPLGVDISNSFNALFASIILSCIGLGIILAQAWTYIFNNQDVWMLRTLVGLSATCIVSSSLFILFANAPST</sequence>
<protein>
    <submittedName>
        <fullName evidence="2">Uncharacterized protein</fullName>
    </submittedName>
</protein>
<feature type="transmembrane region" description="Helical" evidence="1">
    <location>
        <begin position="24"/>
        <end position="47"/>
    </location>
</feature>
<dbReference type="AlphaFoldDB" id="A0A8H5GN59"/>
<feature type="transmembrane region" description="Helical" evidence="1">
    <location>
        <begin position="59"/>
        <end position="79"/>
    </location>
</feature>
<accession>A0A8H5GN59</accession>
<evidence type="ECO:0000313" key="2">
    <source>
        <dbReference type="EMBL" id="KAF5367993.1"/>
    </source>
</evidence>
<organism evidence="2 3">
    <name type="scientific">Tetrapyrgos nigripes</name>
    <dbReference type="NCBI Taxonomy" id="182062"/>
    <lineage>
        <taxon>Eukaryota</taxon>
        <taxon>Fungi</taxon>
        <taxon>Dikarya</taxon>
        <taxon>Basidiomycota</taxon>
        <taxon>Agaricomycotina</taxon>
        <taxon>Agaricomycetes</taxon>
        <taxon>Agaricomycetidae</taxon>
        <taxon>Agaricales</taxon>
        <taxon>Marasmiineae</taxon>
        <taxon>Marasmiaceae</taxon>
        <taxon>Tetrapyrgos</taxon>
    </lineage>
</organism>
<keyword evidence="3" id="KW-1185">Reference proteome</keyword>
<keyword evidence="1" id="KW-0472">Membrane</keyword>
<name>A0A8H5GN59_9AGAR</name>
<evidence type="ECO:0000256" key="1">
    <source>
        <dbReference type="SAM" id="Phobius"/>
    </source>
</evidence>